<feature type="domain" description="AAA+ ATPase" evidence="8">
    <location>
        <begin position="41"/>
        <end position="216"/>
    </location>
</feature>
<evidence type="ECO:0000256" key="6">
    <source>
        <dbReference type="ARBA" id="ARBA00023065"/>
    </source>
</evidence>
<evidence type="ECO:0000256" key="4">
    <source>
        <dbReference type="ARBA" id="ARBA00022496"/>
    </source>
</evidence>
<dbReference type="InterPro" id="IPR003593">
    <property type="entry name" value="AAA+_ATPase"/>
</dbReference>
<dbReference type="GO" id="GO:0005886">
    <property type="term" value="C:plasma membrane"/>
    <property type="evidence" value="ECO:0007669"/>
    <property type="project" value="UniProtKB-SubCell"/>
</dbReference>
<evidence type="ECO:0000313" key="10">
    <source>
        <dbReference type="Proteomes" id="UP000249375"/>
    </source>
</evidence>
<evidence type="ECO:0000259" key="8">
    <source>
        <dbReference type="SMART" id="SM00382"/>
    </source>
</evidence>
<keyword evidence="7" id="KW-0472">Membrane</keyword>
<gene>
    <name evidence="9" type="ORF">C7Y71_007225</name>
</gene>
<evidence type="ECO:0000256" key="3">
    <source>
        <dbReference type="ARBA" id="ARBA00022475"/>
    </source>
</evidence>
<evidence type="ECO:0000256" key="7">
    <source>
        <dbReference type="ARBA" id="ARBA00023136"/>
    </source>
</evidence>
<dbReference type="Proteomes" id="UP000249375">
    <property type="component" value="Chromosome"/>
</dbReference>
<dbReference type="Pfam" id="PF13476">
    <property type="entry name" value="AAA_23"/>
    <property type="match status" value="1"/>
</dbReference>
<dbReference type="InterPro" id="IPR051535">
    <property type="entry name" value="Siderophore_ABC-ATPase"/>
</dbReference>
<keyword evidence="4" id="KW-0410">Iron transport</keyword>
<evidence type="ECO:0000256" key="2">
    <source>
        <dbReference type="ARBA" id="ARBA00022448"/>
    </source>
</evidence>
<sequence length="247" mass="27871">MNINGQNIFLRAIRNKHTPSPDDTYPFNLPIVRNLNTLEFSKSVTYIVGENGSGKSTLLEAIACLLGLNAEGGSKNINFRTQETHSSLFEELSAVRADLDYRNSFFFRAESFYNVASEVDKIAREDITILKSYGGESLHEQSHGESFMALFTNRLRNKGLYIFDEPEAALSYMNQLRFLVWMKNSVAAGSQIIISTHSPVILAYPDAEIFVAEDGNLNSTTYNDCYIFRDMLAFITNKDLVIKELFS</sequence>
<dbReference type="GO" id="GO:0006826">
    <property type="term" value="P:iron ion transport"/>
    <property type="evidence" value="ECO:0007669"/>
    <property type="project" value="UniProtKB-KW"/>
</dbReference>
<dbReference type="RefSeq" id="WP_111898285.1">
    <property type="nucleotide sequence ID" value="NZ_CP033459.1"/>
</dbReference>
<dbReference type="Pfam" id="PF13304">
    <property type="entry name" value="AAA_21"/>
    <property type="match status" value="1"/>
</dbReference>
<protein>
    <submittedName>
        <fullName evidence="9">ATP-binding cassette domain-containing protein</fullName>
    </submittedName>
</protein>
<keyword evidence="9" id="KW-0067">ATP-binding</keyword>
<keyword evidence="6" id="KW-0406">Ion transport</keyword>
<evidence type="ECO:0000313" key="9">
    <source>
        <dbReference type="EMBL" id="QFQ12825.1"/>
    </source>
</evidence>
<dbReference type="Gene3D" id="3.40.50.300">
    <property type="entry name" value="P-loop containing nucleotide triphosphate hydrolases"/>
    <property type="match status" value="2"/>
</dbReference>
<name>A0A5P8E727_9BACT</name>
<dbReference type="PANTHER" id="PTHR42771">
    <property type="entry name" value="IRON(3+)-HYDROXAMATE IMPORT ATP-BINDING PROTEIN FHUC"/>
    <property type="match status" value="1"/>
</dbReference>
<keyword evidence="5" id="KW-0408">Iron</keyword>
<keyword evidence="3" id="KW-1003">Cell membrane</keyword>
<proteinExistence type="predicted"/>
<evidence type="ECO:0000256" key="5">
    <source>
        <dbReference type="ARBA" id="ARBA00023004"/>
    </source>
</evidence>
<dbReference type="PANTHER" id="PTHR42771:SF2">
    <property type="entry name" value="IRON(3+)-HYDROXAMATE IMPORT ATP-BINDING PROTEIN FHUC"/>
    <property type="match status" value="1"/>
</dbReference>
<dbReference type="GO" id="GO:0006302">
    <property type="term" value="P:double-strand break repair"/>
    <property type="evidence" value="ECO:0007669"/>
    <property type="project" value="InterPro"/>
</dbReference>
<dbReference type="EMBL" id="CP033459">
    <property type="protein sequence ID" value="QFQ12825.1"/>
    <property type="molecule type" value="Genomic_DNA"/>
</dbReference>
<keyword evidence="10" id="KW-1185">Reference proteome</keyword>
<dbReference type="InterPro" id="IPR038729">
    <property type="entry name" value="Rad50/SbcC_AAA"/>
</dbReference>
<comment type="subcellular location">
    <subcellularLocation>
        <location evidence="1">Cell membrane</location>
        <topology evidence="1">Peripheral membrane protein</topology>
    </subcellularLocation>
</comment>
<dbReference type="AlphaFoldDB" id="A0A5P8E727"/>
<dbReference type="CDD" id="cd00267">
    <property type="entry name" value="ABC_ATPase"/>
    <property type="match status" value="1"/>
</dbReference>
<accession>A0A5P8E727</accession>
<keyword evidence="9" id="KW-0547">Nucleotide-binding</keyword>
<dbReference type="SUPFAM" id="SSF52540">
    <property type="entry name" value="P-loop containing nucleoside triphosphate hydrolases"/>
    <property type="match status" value="1"/>
</dbReference>
<evidence type="ECO:0000256" key="1">
    <source>
        <dbReference type="ARBA" id="ARBA00004202"/>
    </source>
</evidence>
<dbReference type="InterPro" id="IPR003959">
    <property type="entry name" value="ATPase_AAA_core"/>
</dbReference>
<dbReference type="GO" id="GO:0016887">
    <property type="term" value="F:ATP hydrolysis activity"/>
    <property type="evidence" value="ECO:0007669"/>
    <property type="project" value="InterPro"/>
</dbReference>
<organism evidence="9 10">
    <name type="scientific">Pseudoprevotella muciniphila</name>
    <dbReference type="NCBI Taxonomy" id="2133944"/>
    <lineage>
        <taxon>Bacteria</taxon>
        <taxon>Pseudomonadati</taxon>
        <taxon>Bacteroidota</taxon>
        <taxon>Bacteroidia</taxon>
        <taxon>Bacteroidales</taxon>
        <taxon>Prevotellaceae</taxon>
        <taxon>Pseudoprevotella</taxon>
    </lineage>
</organism>
<dbReference type="SMART" id="SM00382">
    <property type="entry name" value="AAA"/>
    <property type="match status" value="1"/>
</dbReference>
<dbReference type="GO" id="GO:0005524">
    <property type="term" value="F:ATP binding"/>
    <property type="evidence" value="ECO:0007669"/>
    <property type="project" value="UniProtKB-KW"/>
</dbReference>
<dbReference type="OrthoDB" id="9808363at2"/>
<reference evidence="9 10" key="1">
    <citation type="submission" date="2018-11" db="EMBL/GenBank/DDBJ databases">
        <authorList>
            <person name="Na S.W."/>
            <person name="Baik M."/>
        </authorList>
    </citation>
    <scope>NUCLEOTIDE SEQUENCE [LARGE SCALE GENOMIC DNA]</scope>
    <source>
        <strain evidence="9 10">E39</strain>
    </source>
</reference>
<dbReference type="InterPro" id="IPR027417">
    <property type="entry name" value="P-loop_NTPase"/>
</dbReference>
<keyword evidence="2" id="KW-0813">Transport</keyword>
<dbReference type="KEGG" id="alq:C7Y71_007225"/>